<dbReference type="GO" id="GO:0005990">
    <property type="term" value="P:lactose catabolic process"/>
    <property type="evidence" value="ECO:0007669"/>
    <property type="project" value="TreeGrafter"/>
</dbReference>
<dbReference type="InterPro" id="IPR006101">
    <property type="entry name" value="Glyco_hydro_2"/>
</dbReference>
<organism evidence="10 11">
    <name type="scientific">Akkermansia muciniphila</name>
    <dbReference type="NCBI Taxonomy" id="239935"/>
    <lineage>
        <taxon>Bacteria</taxon>
        <taxon>Pseudomonadati</taxon>
        <taxon>Verrucomicrobiota</taxon>
        <taxon>Verrucomicrobiia</taxon>
        <taxon>Verrucomicrobiales</taxon>
        <taxon>Akkermansiaceae</taxon>
        <taxon>Akkermansia</taxon>
    </lineage>
</organism>
<dbReference type="PANTHER" id="PTHR46323">
    <property type="entry name" value="BETA-GALACTOSIDASE"/>
    <property type="match status" value="1"/>
</dbReference>
<name>A0AAP8NJV6_9BACT</name>
<evidence type="ECO:0000256" key="4">
    <source>
        <dbReference type="ARBA" id="ARBA00022801"/>
    </source>
</evidence>
<evidence type="ECO:0000313" key="10">
    <source>
        <dbReference type="EMBL" id="PNC54003.1"/>
    </source>
</evidence>
<feature type="domain" description="Glycoside hydrolase family 2 catalytic" evidence="8">
    <location>
        <begin position="465"/>
        <end position="625"/>
    </location>
</feature>
<dbReference type="InterPro" id="IPR013783">
    <property type="entry name" value="Ig-like_fold"/>
</dbReference>
<evidence type="ECO:0000259" key="8">
    <source>
        <dbReference type="Pfam" id="PF02836"/>
    </source>
</evidence>
<feature type="signal peptide" evidence="6">
    <location>
        <begin position="1"/>
        <end position="23"/>
    </location>
</feature>
<comment type="similarity">
    <text evidence="2">Belongs to the glycosyl hydrolase 2 family.</text>
</comment>
<dbReference type="Gene3D" id="2.60.120.260">
    <property type="entry name" value="Galactose-binding domain-like"/>
    <property type="match status" value="1"/>
</dbReference>
<dbReference type="GO" id="GO:0004565">
    <property type="term" value="F:beta-galactosidase activity"/>
    <property type="evidence" value="ECO:0007669"/>
    <property type="project" value="UniProtKB-EC"/>
</dbReference>
<dbReference type="SUPFAM" id="SSF49303">
    <property type="entry name" value="beta-Galactosidase/glucuronidase domain"/>
    <property type="match status" value="1"/>
</dbReference>
<accession>A0AAP8NJV6</accession>
<dbReference type="Pfam" id="PF02837">
    <property type="entry name" value="Glyco_hydro_2_N"/>
    <property type="match status" value="1"/>
</dbReference>
<dbReference type="Gene3D" id="2.60.40.10">
    <property type="entry name" value="Immunoglobulins"/>
    <property type="match status" value="1"/>
</dbReference>
<keyword evidence="6" id="KW-0732">Signal</keyword>
<dbReference type="EC" id="3.2.1.23" evidence="3"/>
<comment type="catalytic activity">
    <reaction evidence="1">
        <text>Hydrolysis of terminal non-reducing beta-D-galactose residues in beta-D-galactosides.</text>
        <dbReference type="EC" id="3.2.1.23"/>
    </reaction>
</comment>
<feature type="domain" description="Glycoside hydrolase family 2 immunoglobulin-like beta-sandwich" evidence="7">
    <location>
        <begin position="353"/>
        <end position="463"/>
    </location>
</feature>
<evidence type="ECO:0000256" key="3">
    <source>
        <dbReference type="ARBA" id="ARBA00012756"/>
    </source>
</evidence>
<dbReference type="InterPro" id="IPR008979">
    <property type="entry name" value="Galactose-bd-like_sf"/>
</dbReference>
<dbReference type="Pfam" id="PF00703">
    <property type="entry name" value="Glyco_hydro_2"/>
    <property type="match status" value="1"/>
</dbReference>
<feature type="domain" description="Glycosyl hydrolases family 2 sugar binding" evidence="9">
    <location>
        <begin position="249"/>
        <end position="351"/>
    </location>
</feature>
<keyword evidence="4" id="KW-0378">Hydrolase</keyword>
<dbReference type="Gene3D" id="3.20.20.80">
    <property type="entry name" value="Glycosidases"/>
    <property type="match status" value="1"/>
</dbReference>
<evidence type="ECO:0000256" key="5">
    <source>
        <dbReference type="ARBA" id="ARBA00023295"/>
    </source>
</evidence>
<dbReference type="Pfam" id="PF02836">
    <property type="entry name" value="Glyco_hydro_2_C"/>
    <property type="match status" value="1"/>
</dbReference>
<evidence type="ECO:0000259" key="9">
    <source>
        <dbReference type="Pfam" id="PF02837"/>
    </source>
</evidence>
<evidence type="ECO:0000313" key="11">
    <source>
        <dbReference type="Proteomes" id="UP000235914"/>
    </source>
</evidence>
<dbReference type="Proteomes" id="UP000235914">
    <property type="component" value="Unassembled WGS sequence"/>
</dbReference>
<dbReference type="SUPFAM" id="SSF49785">
    <property type="entry name" value="Galactose-binding domain-like"/>
    <property type="match status" value="1"/>
</dbReference>
<dbReference type="SUPFAM" id="SSF51445">
    <property type="entry name" value="(Trans)glycosidases"/>
    <property type="match status" value="1"/>
</dbReference>
<comment type="caution">
    <text evidence="10">The sequence shown here is derived from an EMBL/GenBank/DDBJ whole genome shotgun (WGS) entry which is preliminary data.</text>
</comment>
<protein>
    <recommendedName>
        <fullName evidence="3">beta-galactosidase</fullName>
        <ecNumber evidence="3">3.2.1.23</ecNumber>
    </recommendedName>
</protein>
<dbReference type="InterPro" id="IPR017853">
    <property type="entry name" value="GH"/>
</dbReference>
<dbReference type="InterPro" id="IPR006102">
    <property type="entry name" value="Ig-like_GH2"/>
</dbReference>
<gene>
    <name evidence="10" type="ORF">CXU09_10410</name>
</gene>
<evidence type="ECO:0000256" key="1">
    <source>
        <dbReference type="ARBA" id="ARBA00001412"/>
    </source>
</evidence>
<dbReference type="AlphaFoldDB" id="A0AAP8NJV6"/>
<evidence type="ECO:0000256" key="6">
    <source>
        <dbReference type="SAM" id="SignalP"/>
    </source>
</evidence>
<keyword evidence="5" id="KW-0326">Glycosidase</keyword>
<dbReference type="PRINTS" id="PR00132">
    <property type="entry name" value="GLHYDRLASE2"/>
</dbReference>
<evidence type="ECO:0000256" key="2">
    <source>
        <dbReference type="ARBA" id="ARBA00007401"/>
    </source>
</evidence>
<dbReference type="InterPro" id="IPR050347">
    <property type="entry name" value="Bact_Beta-galactosidase"/>
</dbReference>
<dbReference type="InterPro" id="IPR006104">
    <property type="entry name" value="Glyco_hydro_2_N"/>
</dbReference>
<evidence type="ECO:0000259" key="7">
    <source>
        <dbReference type="Pfam" id="PF00703"/>
    </source>
</evidence>
<dbReference type="GO" id="GO:0009341">
    <property type="term" value="C:beta-galactosidase complex"/>
    <property type="evidence" value="ECO:0007669"/>
    <property type="project" value="TreeGrafter"/>
</dbReference>
<dbReference type="PANTHER" id="PTHR46323:SF2">
    <property type="entry name" value="BETA-GALACTOSIDASE"/>
    <property type="match status" value="1"/>
</dbReference>
<proteinExistence type="inferred from homology"/>
<reference evidence="10 11" key="1">
    <citation type="journal article" date="2017" name="BMC Genomics">
        <title>Genome sequencing of 39 Akkermansia muciniphila isolates reveals its population structure, genomic and functional diverisity, and global distribution in mammalian gut microbiotas.</title>
        <authorList>
            <person name="Guo X."/>
            <person name="Li S."/>
            <person name="Zhang J."/>
            <person name="Wu F."/>
            <person name="Li X."/>
            <person name="Wu D."/>
            <person name="Zhang M."/>
            <person name="Ou Z."/>
            <person name="Jie Z."/>
            <person name="Yan Q."/>
            <person name="Li P."/>
            <person name="Yi J."/>
            <person name="Peng Y."/>
        </authorList>
    </citation>
    <scope>NUCLEOTIDE SEQUENCE [LARGE SCALE GENOMIC DNA]</scope>
    <source>
        <strain evidence="10 11">GP43</strain>
    </source>
</reference>
<dbReference type="InterPro" id="IPR036156">
    <property type="entry name" value="Beta-gal/glucu_dom_sf"/>
</dbReference>
<dbReference type="RefSeq" id="WP_102736022.1">
    <property type="nucleotide sequence ID" value="NZ_PJKN01000006.1"/>
</dbReference>
<dbReference type="EMBL" id="PJKN01000006">
    <property type="protein sequence ID" value="PNC54003.1"/>
    <property type="molecule type" value="Genomic_DNA"/>
</dbReference>
<sequence length="1113" mass="123076">MKKLLFPAIMACFSISLVESSLATPPPSLKTAAIIDASAPEASTRWGKANVYEYPVPSVAPYQGSRKTFFGKPLGFDVSGLLEKKDCQVKITFLGDAPRTLSVDFNGADFDSQLEREKFRVSLQKGVPVTKSWTVPASKLQDGTLSLAINCIAGPNAVAQKIEIMTENGKPLTVRAKKRFEDITDEDLEKMVTPLPRISPRPENVPGTSSPLLSLNGQWEFSANDDGSFSPIRVPGEWTMQGFRVPKGKAARYRKTFQIPADWKGRCIRLRFDAVHSVCTVYVNGKEIGSHVGGFVPFELDATGSVQPGRQNVMEVKVQSESDSDEVSCLSSYASHQVGGLVRKVTLFALPAVHIASENTRTTLDSSCKDARLHYTADIVNTADAPRNVLLTVTLKDKNGNTAATETKNIRLSAGETVPAECVLNVPNARLWTAETPYLYTLSCALASEGKELVSHSLKTGLRQVEIRGNRMMINGHPVKLMGICRHEVHPLTGRSISPELCRKDAELYKNANVALVRTSHYPPSEEFLAACDELGLFVEAESAFCWVGTFSNFWASESYINPAFFPLLLQGNLDHLAAYRNHPSIIFWSMANESAWSHLWKKVMDVMKRHEKSRPIAFHDNYRPGTDKPGNQPDLANYHYPSENNPDSWSRETRPVWFGEYAHLQCYNRVELATDPFIQEDWSRPLQRMADLMWEQPGCLGGTIWSGIDDVFHLPDGNLCGYGHWGPIDGWRRTKPEYHGMRMAYCPVRFLAVRAKAGTPVELDIQNRQNFLNMSSNTIEWNAGGRNGRISLNLEPHAKGTLTLPAFGAGEKITLSVKSPDGREIAREVITVEGSAPDAAPSPGKGGTWALTCSGNELTNGRGFRIPLPVPAVYALNGAGGTKMNNIVSTDIHVPAWEWKRLPDQDGAMHFEGSGTLGRGKLELVPEANGKLRVRYGITLAKDVNPRQWGLAFTLPRDFDAIRWNRRSHWSWYPADHIGRPEGQAKANPSARKFIEEPGQQPSGLWKDYSNALGSNDFRSTKVNIIRASLLHGETAFSITPAGAGTPPQHVRAWIDGDKCRVLVAGFNTGGIDRFFNTHYSRERRPLKKGDAISSEFVIETEPAAPEKGKTR</sequence>
<dbReference type="InterPro" id="IPR006103">
    <property type="entry name" value="Glyco_hydro_2_cat"/>
</dbReference>
<feature type="chain" id="PRO_5042942287" description="beta-galactosidase" evidence="6">
    <location>
        <begin position="24"/>
        <end position="1113"/>
    </location>
</feature>